<keyword evidence="1" id="KW-0472">Membrane</keyword>
<accession>A0A5D0MIE0</accession>
<organism evidence="2 3">
    <name type="scientific">Flexistipes sinusarabici</name>
    <dbReference type="NCBI Taxonomy" id="2352"/>
    <lineage>
        <taxon>Bacteria</taxon>
        <taxon>Pseudomonadati</taxon>
        <taxon>Deferribacterota</taxon>
        <taxon>Deferribacteres</taxon>
        <taxon>Deferribacterales</taxon>
        <taxon>Flexistipitaceae</taxon>
        <taxon>Flexistipes</taxon>
    </lineage>
</organism>
<name>A0A5D0MIE0_FLESI</name>
<reference evidence="2 3" key="1">
    <citation type="submission" date="2019-08" db="EMBL/GenBank/DDBJ databases">
        <title>Genomic characterization of a novel candidate phylum (ARYD3) from a high temperature, high salinity tertiary oil reservoir in north central Oklahoma, USA.</title>
        <authorList>
            <person name="Youssef N.H."/>
            <person name="Yadav A."/>
            <person name="Elshahed M.S."/>
        </authorList>
    </citation>
    <scope>NUCLEOTIDE SEQUENCE [LARGE SCALE GENOMIC DNA]</scope>
    <source>
        <strain evidence="2">ARYD1</strain>
    </source>
</reference>
<comment type="caution">
    <text evidence="2">The sequence shown here is derived from an EMBL/GenBank/DDBJ whole genome shotgun (WGS) entry which is preliminary data.</text>
</comment>
<proteinExistence type="predicted"/>
<dbReference type="EMBL" id="VSIV01000141">
    <property type="protein sequence ID" value="TYB33447.1"/>
    <property type="molecule type" value="Genomic_DNA"/>
</dbReference>
<evidence type="ECO:0008006" key="4">
    <source>
        <dbReference type="Google" id="ProtNLM"/>
    </source>
</evidence>
<evidence type="ECO:0000313" key="2">
    <source>
        <dbReference type="EMBL" id="TYB33447.1"/>
    </source>
</evidence>
<keyword evidence="1" id="KW-1133">Transmembrane helix</keyword>
<sequence>MILKIYNSSKNKKGMSLIVAVFMIVVFSFIGITLVSILSTQSTSSSQELLSTQALFLAESGVEIAIADNLSDNLSADNDTYILGNGKIELQIDNIGNIPGDPAYSDLYKVESTGSIGDIKRKIAVKYKR</sequence>
<feature type="transmembrane region" description="Helical" evidence="1">
    <location>
        <begin position="16"/>
        <end position="38"/>
    </location>
</feature>
<protein>
    <recommendedName>
        <fullName evidence="4">Type 4 fimbrial biogenesis protein PilX N-terminal domain-containing protein</fullName>
    </recommendedName>
</protein>
<dbReference type="Proteomes" id="UP000323337">
    <property type="component" value="Unassembled WGS sequence"/>
</dbReference>
<dbReference type="AlphaFoldDB" id="A0A5D0MIE0"/>
<keyword evidence="1" id="KW-0812">Transmembrane</keyword>
<evidence type="ECO:0000256" key="1">
    <source>
        <dbReference type="SAM" id="Phobius"/>
    </source>
</evidence>
<dbReference type="RefSeq" id="WP_303701062.1">
    <property type="nucleotide sequence ID" value="NZ_VSIV01000141.1"/>
</dbReference>
<evidence type="ECO:0000313" key="3">
    <source>
        <dbReference type="Proteomes" id="UP000323337"/>
    </source>
</evidence>
<gene>
    <name evidence="2" type="ORF">FXF49_06285</name>
</gene>